<dbReference type="OMA" id="STILCAC"/>
<evidence type="ECO:0000256" key="6">
    <source>
        <dbReference type="ARBA" id="ARBA00022989"/>
    </source>
</evidence>
<dbReference type="GO" id="GO:0005549">
    <property type="term" value="F:odorant binding"/>
    <property type="evidence" value="ECO:0007669"/>
    <property type="project" value="InterPro"/>
</dbReference>
<dbReference type="InParanoid" id="T1H9N0"/>
<keyword evidence="6" id="KW-1133">Transmembrane helix</keyword>
<evidence type="ECO:0000256" key="5">
    <source>
        <dbReference type="ARBA" id="ARBA00022725"/>
    </source>
</evidence>
<evidence type="ECO:0000256" key="1">
    <source>
        <dbReference type="ARBA" id="ARBA00004651"/>
    </source>
</evidence>
<comment type="subcellular location">
    <subcellularLocation>
        <location evidence="1">Cell membrane</location>
        <topology evidence="1">Multi-pass membrane protein</topology>
    </subcellularLocation>
</comment>
<keyword evidence="9" id="KW-0807">Transducer</keyword>
<proteinExistence type="predicted"/>
<dbReference type="GO" id="GO:0004984">
    <property type="term" value="F:olfactory receptor activity"/>
    <property type="evidence" value="ECO:0007669"/>
    <property type="project" value="InterPro"/>
</dbReference>
<reference evidence="10" key="1">
    <citation type="submission" date="2015-05" db="UniProtKB">
        <authorList>
            <consortium name="EnsemblMetazoa"/>
        </authorList>
    </citation>
    <scope>IDENTIFICATION</scope>
</reference>
<dbReference type="GO" id="GO:0007165">
    <property type="term" value="P:signal transduction"/>
    <property type="evidence" value="ECO:0007669"/>
    <property type="project" value="UniProtKB-KW"/>
</dbReference>
<evidence type="ECO:0000256" key="8">
    <source>
        <dbReference type="ARBA" id="ARBA00023170"/>
    </source>
</evidence>
<keyword evidence="7" id="KW-0472">Membrane</keyword>
<evidence type="ECO:0000256" key="3">
    <source>
        <dbReference type="ARBA" id="ARBA00022606"/>
    </source>
</evidence>
<keyword evidence="8" id="KW-0675">Receptor</keyword>
<dbReference type="InterPro" id="IPR004117">
    <property type="entry name" value="7tm6_olfct_rcpt"/>
</dbReference>
<evidence type="ECO:0000313" key="10">
    <source>
        <dbReference type="EnsemblMetazoa" id="RPRC000733-PA"/>
    </source>
</evidence>
<dbReference type="AlphaFoldDB" id="T1H9N0"/>
<evidence type="ECO:0000313" key="11">
    <source>
        <dbReference type="Proteomes" id="UP000015103"/>
    </source>
</evidence>
<keyword evidence="11" id="KW-1185">Reference proteome</keyword>
<keyword evidence="3" id="KW-0716">Sensory transduction</keyword>
<dbReference type="EMBL" id="ACPB03027183">
    <property type="status" value="NOT_ANNOTATED_CDS"/>
    <property type="molecule type" value="Genomic_DNA"/>
</dbReference>
<dbReference type="PANTHER" id="PTHR21137">
    <property type="entry name" value="ODORANT RECEPTOR"/>
    <property type="match status" value="1"/>
</dbReference>
<dbReference type="FunCoup" id="T1H9N0">
    <property type="interactions" value="72"/>
</dbReference>
<evidence type="ECO:0000256" key="7">
    <source>
        <dbReference type="ARBA" id="ARBA00023136"/>
    </source>
</evidence>
<sequence length="373" mass="42517">NFKRLSPIQLTNYILTRCGLLNQEGRPWTVIIATYHAIMLILVGFLTVANVYKKLDDFNEFILPLLLLPIITHVSGKFFHLLLNQRKLRKLLDGLEHLRQDELGDSVYAEHFIKADKMNKSIVYYLDLNMHLAPVISTGLNVLHDYLSASETPTLMIPIWIPWEHQKSWPYVAAVIASTVISFTFATVYASLYSLLVTIALQMSALLQVLQAKMEEEKANDKSIFRQHFNILQVIQQLNNLLSGQYCLEILVSTLQPCGACYMLIKYLKSGDSGWLDCLYKVMVALGASTILCACGEEINSQVENLHQSAYRSSWYEEQPAARKDLLILMTVTARPLQFQYKGLVTFNFHRFAMVIQGVYSYTTMLSNLETAE</sequence>
<name>T1H9N0_RHOPR</name>
<dbReference type="HOGENOM" id="CLU_743105_0_0_1"/>
<dbReference type="Proteomes" id="UP000015103">
    <property type="component" value="Unassembled WGS sequence"/>
</dbReference>
<protein>
    <submittedName>
        <fullName evidence="10">Uncharacterized protein</fullName>
    </submittedName>
</protein>
<dbReference type="PANTHER" id="PTHR21137:SF35">
    <property type="entry name" value="ODORANT RECEPTOR 19A-RELATED"/>
    <property type="match status" value="1"/>
</dbReference>
<evidence type="ECO:0000256" key="4">
    <source>
        <dbReference type="ARBA" id="ARBA00022692"/>
    </source>
</evidence>
<dbReference type="VEuPathDB" id="VectorBase:RPRC000733"/>
<keyword evidence="4" id="KW-0812">Transmembrane</keyword>
<keyword evidence="5" id="KW-0552">Olfaction</keyword>
<organism evidence="10 11">
    <name type="scientific">Rhodnius prolixus</name>
    <name type="common">Triatomid bug</name>
    <dbReference type="NCBI Taxonomy" id="13249"/>
    <lineage>
        <taxon>Eukaryota</taxon>
        <taxon>Metazoa</taxon>
        <taxon>Ecdysozoa</taxon>
        <taxon>Arthropoda</taxon>
        <taxon>Hexapoda</taxon>
        <taxon>Insecta</taxon>
        <taxon>Pterygota</taxon>
        <taxon>Neoptera</taxon>
        <taxon>Paraneoptera</taxon>
        <taxon>Hemiptera</taxon>
        <taxon>Heteroptera</taxon>
        <taxon>Panheteroptera</taxon>
        <taxon>Cimicomorpha</taxon>
        <taxon>Reduviidae</taxon>
        <taxon>Triatominae</taxon>
        <taxon>Rhodnius</taxon>
    </lineage>
</organism>
<dbReference type="EnsemblMetazoa" id="RPRC000733-RA">
    <property type="protein sequence ID" value="RPRC000733-PA"/>
    <property type="gene ID" value="RPRC000733"/>
</dbReference>
<evidence type="ECO:0000256" key="9">
    <source>
        <dbReference type="ARBA" id="ARBA00023224"/>
    </source>
</evidence>
<keyword evidence="2" id="KW-1003">Cell membrane</keyword>
<evidence type="ECO:0000256" key="2">
    <source>
        <dbReference type="ARBA" id="ARBA00022475"/>
    </source>
</evidence>
<dbReference type="eggNOG" id="ENOG502T6TE">
    <property type="taxonomic scope" value="Eukaryota"/>
</dbReference>
<dbReference type="GO" id="GO:0005886">
    <property type="term" value="C:plasma membrane"/>
    <property type="evidence" value="ECO:0007669"/>
    <property type="project" value="UniProtKB-SubCell"/>
</dbReference>
<accession>T1H9N0</accession>
<dbReference type="Pfam" id="PF02949">
    <property type="entry name" value="7tm_6"/>
    <property type="match status" value="1"/>
</dbReference>